<reference evidence="1 2" key="1">
    <citation type="submission" date="2021-06" db="EMBL/GenBank/DDBJ databases">
        <title>Caerostris extrusa draft genome.</title>
        <authorList>
            <person name="Kono N."/>
            <person name="Arakawa K."/>
        </authorList>
    </citation>
    <scope>NUCLEOTIDE SEQUENCE [LARGE SCALE GENOMIC DNA]</scope>
</reference>
<evidence type="ECO:0000313" key="1">
    <source>
        <dbReference type="EMBL" id="GIX87561.1"/>
    </source>
</evidence>
<comment type="caution">
    <text evidence="1">The sequence shown here is derived from an EMBL/GenBank/DDBJ whole genome shotgun (WGS) entry which is preliminary data.</text>
</comment>
<dbReference type="Proteomes" id="UP001054945">
    <property type="component" value="Unassembled WGS sequence"/>
</dbReference>
<protein>
    <submittedName>
        <fullName evidence="1">Uncharacterized protein</fullName>
    </submittedName>
</protein>
<name>A0AAV4NUC8_CAEEX</name>
<organism evidence="1 2">
    <name type="scientific">Caerostris extrusa</name>
    <name type="common">Bark spider</name>
    <name type="synonym">Caerostris bankana</name>
    <dbReference type="NCBI Taxonomy" id="172846"/>
    <lineage>
        <taxon>Eukaryota</taxon>
        <taxon>Metazoa</taxon>
        <taxon>Ecdysozoa</taxon>
        <taxon>Arthropoda</taxon>
        <taxon>Chelicerata</taxon>
        <taxon>Arachnida</taxon>
        <taxon>Araneae</taxon>
        <taxon>Araneomorphae</taxon>
        <taxon>Entelegynae</taxon>
        <taxon>Araneoidea</taxon>
        <taxon>Araneidae</taxon>
        <taxon>Caerostris</taxon>
    </lineage>
</organism>
<dbReference type="EMBL" id="BPLR01021247">
    <property type="protein sequence ID" value="GIX87561.1"/>
    <property type="molecule type" value="Genomic_DNA"/>
</dbReference>
<sequence length="76" mass="8889">MGDTSRSRDPGFRVRDHVIRRIGCVFIVRDGQLTLMIFRRERIGGLLRRNQCWSTTFMNTFKKTKLAACKRGIDTK</sequence>
<keyword evidence="2" id="KW-1185">Reference proteome</keyword>
<evidence type="ECO:0000313" key="2">
    <source>
        <dbReference type="Proteomes" id="UP001054945"/>
    </source>
</evidence>
<dbReference type="AlphaFoldDB" id="A0AAV4NUC8"/>
<accession>A0AAV4NUC8</accession>
<gene>
    <name evidence="1" type="ORF">CEXT_291071</name>
</gene>
<proteinExistence type="predicted"/>